<dbReference type="AlphaFoldDB" id="A0A0C5WN53"/>
<name>A0A0C5WN53_9FLAO</name>
<dbReference type="STRING" id="1454006.AW14_12105"/>
<dbReference type="OrthoDB" id="9803111at2"/>
<dbReference type="RefSeq" id="WP_052647494.1">
    <property type="nucleotide sequence ID" value="NZ_CP007202.1"/>
</dbReference>
<dbReference type="InterPro" id="IPR051203">
    <property type="entry name" value="Polysaccharide_Synthase-Rel"/>
</dbReference>
<evidence type="ECO:0000259" key="2">
    <source>
        <dbReference type="Pfam" id="PF02719"/>
    </source>
</evidence>
<dbReference type="SUPFAM" id="SSF51735">
    <property type="entry name" value="NAD(P)-binding Rossmann-fold domains"/>
    <property type="match status" value="1"/>
</dbReference>
<organism evidence="3 4">
    <name type="scientific">Siansivirga zeaxanthinifaciens CC-SAMT-1</name>
    <dbReference type="NCBI Taxonomy" id="1454006"/>
    <lineage>
        <taxon>Bacteria</taxon>
        <taxon>Pseudomonadati</taxon>
        <taxon>Bacteroidota</taxon>
        <taxon>Flavobacteriia</taxon>
        <taxon>Flavobacteriales</taxon>
        <taxon>Flavobacteriaceae</taxon>
        <taxon>Siansivirga</taxon>
    </lineage>
</organism>
<sequence>MESSEKAHIKNLILSSGLTHLNNTFSDDYKKIFNFENEIILITGAAGSIGKELTNQLLKSKFKKLILIDISETGLYNVSLDIKQKTIENVDVFILDITDESALEFIFKTHKPDIVFHAAANKNVVMMEKNPYQAIKTNVFGTKLLADFSIKNQVKKFVFISTDKAVQPVSIMGMTKKISENYLHSVSKSNKTQFSIARFGNIIGSNGSVLPVFLNRIALGLPLQINHVEMTRYFIDKTKACSLILELAFLTDNNYNTFTFNMGHPINILSLAKELLSIYNLDDNHLEITEAHQGEKIHEIICTDDEALIPTKHPDIFKIQSKSTNFNMDFDKLSKIKPSTSFEEIKSILTSYL</sequence>
<accession>A0A0C5WN53</accession>
<dbReference type="KEGG" id="sze:AW14_12105"/>
<reference evidence="3 4" key="1">
    <citation type="submission" date="2014-02" db="EMBL/GenBank/DDBJ databases">
        <authorList>
            <person name="Young C.-C."/>
            <person name="Hameed A."/>
            <person name="Huang H.-C."/>
            <person name="Shahina M."/>
        </authorList>
    </citation>
    <scope>NUCLEOTIDE SEQUENCE [LARGE SCALE GENOMIC DNA]</scope>
    <source>
        <strain evidence="3 4">CC-SAMT-1</strain>
    </source>
</reference>
<dbReference type="InterPro" id="IPR036291">
    <property type="entry name" value="NAD(P)-bd_dom_sf"/>
</dbReference>
<dbReference type="HOGENOM" id="CLU_013560_4_0_10"/>
<dbReference type="EMBL" id="CP007202">
    <property type="protein sequence ID" value="AJR04280.1"/>
    <property type="molecule type" value="Genomic_DNA"/>
</dbReference>
<dbReference type="Proteomes" id="UP000032229">
    <property type="component" value="Chromosome"/>
</dbReference>
<proteinExistence type="inferred from homology"/>
<dbReference type="PANTHER" id="PTHR43318:SF1">
    <property type="entry name" value="POLYSACCHARIDE BIOSYNTHESIS PROTEIN EPSC-RELATED"/>
    <property type="match status" value="1"/>
</dbReference>
<comment type="similarity">
    <text evidence="1">Belongs to the polysaccharide synthase family.</text>
</comment>
<feature type="domain" description="Polysaccharide biosynthesis protein CapD-like" evidence="2">
    <location>
        <begin position="40"/>
        <end position="320"/>
    </location>
</feature>
<protein>
    <submittedName>
        <fullName evidence="3">Polysaccharide biosynthesis protein</fullName>
    </submittedName>
</protein>
<dbReference type="InterPro" id="IPR003869">
    <property type="entry name" value="Polysac_CapD-like"/>
</dbReference>
<evidence type="ECO:0000313" key="4">
    <source>
        <dbReference type="Proteomes" id="UP000032229"/>
    </source>
</evidence>
<dbReference type="PANTHER" id="PTHR43318">
    <property type="entry name" value="UDP-N-ACETYLGLUCOSAMINE 4,6-DEHYDRATASE"/>
    <property type="match status" value="1"/>
</dbReference>
<dbReference type="Gene3D" id="3.40.50.720">
    <property type="entry name" value="NAD(P)-binding Rossmann-like Domain"/>
    <property type="match status" value="1"/>
</dbReference>
<dbReference type="Pfam" id="PF02719">
    <property type="entry name" value="Polysacc_synt_2"/>
    <property type="match status" value="1"/>
</dbReference>
<evidence type="ECO:0000313" key="3">
    <source>
        <dbReference type="EMBL" id="AJR04280.1"/>
    </source>
</evidence>
<keyword evidence="4" id="KW-1185">Reference proteome</keyword>
<gene>
    <name evidence="3" type="ORF">AW14_12105</name>
</gene>
<evidence type="ECO:0000256" key="1">
    <source>
        <dbReference type="ARBA" id="ARBA00007430"/>
    </source>
</evidence>